<protein>
    <recommendedName>
        <fullName evidence="1">Integrase catalytic domain-containing protein</fullName>
    </recommendedName>
</protein>
<dbReference type="InterPro" id="IPR036397">
    <property type="entry name" value="RNaseH_sf"/>
</dbReference>
<dbReference type="PROSITE" id="PS50994">
    <property type="entry name" value="INTEGRASE"/>
    <property type="match status" value="1"/>
</dbReference>
<dbReference type="RefSeq" id="XP_016740276.1">
    <property type="nucleotide sequence ID" value="XM_016884787.1"/>
</dbReference>
<evidence type="ECO:0000259" key="1">
    <source>
        <dbReference type="PROSITE" id="PS50994"/>
    </source>
</evidence>
<reference evidence="3" key="2">
    <citation type="submission" date="2025-08" db="UniProtKB">
        <authorList>
            <consortium name="RefSeq"/>
        </authorList>
    </citation>
    <scope>IDENTIFICATION</scope>
</reference>
<dbReference type="InterPro" id="IPR001584">
    <property type="entry name" value="Integrase_cat-core"/>
</dbReference>
<dbReference type="KEGG" id="ghi:107950040"/>
<dbReference type="Proteomes" id="UP000818029">
    <property type="component" value="Chromosome D03"/>
</dbReference>
<sequence>MANALRSYGVKHRIATEYHPQTNGQAEISSRKIKKILEKVVSPSQKDWSTRLDEALLAYRTAFKTPLGMSPFKLVYGKPCHLPVKLEHKAVWAIKKLSMDWAVVGGKRLL</sequence>
<dbReference type="PaxDb" id="3635-A0A1U8NMQ6"/>
<organism evidence="2 3">
    <name type="scientific">Gossypium hirsutum</name>
    <name type="common">Upland cotton</name>
    <name type="synonym">Gossypium mexicanum</name>
    <dbReference type="NCBI Taxonomy" id="3635"/>
    <lineage>
        <taxon>Eukaryota</taxon>
        <taxon>Viridiplantae</taxon>
        <taxon>Streptophyta</taxon>
        <taxon>Embryophyta</taxon>
        <taxon>Tracheophyta</taxon>
        <taxon>Spermatophyta</taxon>
        <taxon>Magnoliopsida</taxon>
        <taxon>eudicotyledons</taxon>
        <taxon>Gunneridae</taxon>
        <taxon>Pentapetalae</taxon>
        <taxon>rosids</taxon>
        <taxon>malvids</taxon>
        <taxon>Malvales</taxon>
        <taxon>Malvaceae</taxon>
        <taxon>Malvoideae</taxon>
        <taxon>Gossypium</taxon>
    </lineage>
</organism>
<gene>
    <name evidence="3" type="primary">LOC107950040</name>
</gene>
<accession>A0A1U8NMQ6</accession>
<dbReference type="AlphaFoldDB" id="A0A1U8NMQ6"/>
<dbReference type="GO" id="GO:0015074">
    <property type="term" value="P:DNA integration"/>
    <property type="evidence" value="ECO:0007669"/>
    <property type="project" value="InterPro"/>
</dbReference>
<dbReference type="GO" id="GO:0003676">
    <property type="term" value="F:nucleic acid binding"/>
    <property type="evidence" value="ECO:0007669"/>
    <property type="project" value="InterPro"/>
</dbReference>
<dbReference type="InterPro" id="IPR012337">
    <property type="entry name" value="RNaseH-like_sf"/>
</dbReference>
<feature type="domain" description="Integrase catalytic" evidence="1">
    <location>
        <begin position="1"/>
        <end position="79"/>
    </location>
</feature>
<dbReference type="PANTHER" id="PTHR48475:SF1">
    <property type="entry name" value="RNASE H TYPE-1 DOMAIN-CONTAINING PROTEIN"/>
    <property type="match status" value="1"/>
</dbReference>
<dbReference type="Gene3D" id="3.30.420.10">
    <property type="entry name" value="Ribonuclease H-like superfamily/Ribonuclease H"/>
    <property type="match status" value="1"/>
</dbReference>
<name>A0A1U8NMQ6_GOSHI</name>
<evidence type="ECO:0000313" key="2">
    <source>
        <dbReference type="Proteomes" id="UP000818029"/>
    </source>
</evidence>
<evidence type="ECO:0000313" key="3">
    <source>
        <dbReference type="RefSeq" id="XP_016740276.1"/>
    </source>
</evidence>
<proteinExistence type="predicted"/>
<dbReference type="GeneID" id="107950040"/>
<dbReference type="PANTHER" id="PTHR48475">
    <property type="entry name" value="RIBONUCLEASE H"/>
    <property type="match status" value="1"/>
</dbReference>
<keyword evidence="2" id="KW-1185">Reference proteome</keyword>
<dbReference type="SUPFAM" id="SSF53098">
    <property type="entry name" value="Ribonuclease H-like"/>
    <property type="match status" value="1"/>
</dbReference>
<reference evidence="2" key="1">
    <citation type="journal article" date="2020" name="Nat. Genet.">
        <title>Genomic diversifications of five Gossypium allopolyploid species and their impact on cotton improvement.</title>
        <authorList>
            <person name="Chen Z.J."/>
            <person name="Sreedasyam A."/>
            <person name="Ando A."/>
            <person name="Song Q."/>
            <person name="De Santiago L.M."/>
            <person name="Hulse-Kemp A.M."/>
            <person name="Ding M."/>
            <person name="Ye W."/>
            <person name="Kirkbride R.C."/>
            <person name="Jenkins J."/>
            <person name="Plott C."/>
            <person name="Lovell J."/>
            <person name="Lin Y.M."/>
            <person name="Vaughn R."/>
            <person name="Liu B."/>
            <person name="Simpson S."/>
            <person name="Scheffler B.E."/>
            <person name="Wen L."/>
            <person name="Saski C.A."/>
            <person name="Grover C.E."/>
            <person name="Hu G."/>
            <person name="Conover J.L."/>
            <person name="Carlson J.W."/>
            <person name="Shu S."/>
            <person name="Boston L.B."/>
            <person name="Williams M."/>
            <person name="Peterson D.G."/>
            <person name="McGee K."/>
            <person name="Jones D.C."/>
            <person name="Wendel J.F."/>
            <person name="Stelly D.M."/>
            <person name="Grimwood J."/>
            <person name="Schmutz J."/>
        </authorList>
    </citation>
    <scope>NUCLEOTIDE SEQUENCE [LARGE SCALE GENOMIC DNA]</scope>
    <source>
        <strain evidence="2">cv. TM-1</strain>
    </source>
</reference>